<accession>A0ABW4NQ94</accession>
<dbReference type="Proteomes" id="UP001597285">
    <property type="component" value="Unassembled WGS sequence"/>
</dbReference>
<protein>
    <submittedName>
        <fullName evidence="3">Serine hydrolase domain-containing protein</fullName>
        <ecNumber evidence="3">3.-.-.-</ecNumber>
    </submittedName>
</protein>
<gene>
    <name evidence="3" type="ORF">ACFSBK_10515</name>
</gene>
<sequence>MYSNTRKLIQRYIEDQTLPGASYAFIKQQETKQYREGLAAVIPHKESIIENQQYDVASLTKVILTTTVILQLWESGTVSLEDSVQTYLPDFSAGQVTIRHLLTHTSALNGFIPNRDALSASELKAALLRVPMEDSFGIEAKYTDTNMILLGYIIEVIEKETLSAVFEKRVIQPLNLRYSTFHPADLAQCAPTEKQPDRGVIRGVVHDPKALVLGDHCGSAGLFSTLNDVSRFSQMLLQKGQLDGIRILQESTVDQLSQDWTPNGKLERSLGWDLKVRKKDCYLFHTGFTGTFILLDIKKQEAFVFLSNRVHPTSDTPVYLKKRDQLIDTYFSEKEAAMN</sequence>
<dbReference type="EMBL" id="JBHUFF010000019">
    <property type="protein sequence ID" value="MFD1800278.1"/>
    <property type="molecule type" value="Genomic_DNA"/>
</dbReference>
<dbReference type="PANTHER" id="PTHR43283:SF11">
    <property type="entry name" value="BETA-LACTAMASE-RELATED DOMAIN-CONTAINING PROTEIN"/>
    <property type="match status" value="1"/>
</dbReference>
<evidence type="ECO:0000313" key="4">
    <source>
        <dbReference type="Proteomes" id="UP001597285"/>
    </source>
</evidence>
<dbReference type="PANTHER" id="PTHR43283">
    <property type="entry name" value="BETA-LACTAMASE-RELATED"/>
    <property type="match status" value="1"/>
</dbReference>
<reference evidence="4" key="1">
    <citation type="journal article" date="2019" name="Int. J. Syst. Evol. Microbiol.">
        <title>The Global Catalogue of Microorganisms (GCM) 10K type strain sequencing project: providing services to taxonomists for standard genome sequencing and annotation.</title>
        <authorList>
            <consortium name="The Broad Institute Genomics Platform"/>
            <consortium name="The Broad Institute Genome Sequencing Center for Infectious Disease"/>
            <person name="Wu L."/>
            <person name="Ma J."/>
        </authorList>
    </citation>
    <scope>NUCLEOTIDE SEQUENCE [LARGE SCALE GENOMIC DNA]</scope>
    <source>
        <strain evidence="4">KCTC 42143</strain>
    </source>
</reference>
<dbReference type="InterPro" id="IPR012338">
    <property type="entry name" value="Beta-lactam/transpept-like"/>
</dbReference>
<proteinExistence type="predicted"/>
<dbReference type="EC" id="3.-.-.-" evidence="3"/>
<dbReference type="Gene3D" id="3.40.710.10">
    <property type="entry name" value="DD-peptidase/beta-lactamase superfamily"/>
    <property type="match status" value="1"/>
</dbReference>
<comment type="caution">
    <text evidence="3">The sequence shown here is derived from an EMBL/GenBank/DDBJ whole genome shotgun (WGS) entry which is preliminary data.</text>
</comment>
<keyword evidence="4" id="KW-1185">Reference proteome</keyword>
<name>A0ABW4NQ94_9LACT</name>
<dbReference type="SUPFAM" id="SSF56601">
    <property type="entry name" value="beta-lactamase/transpeptidase-like"/>
    <property type="match status" value="1"/>
</dbReference>
<keyword evidence="1 3" id="KW-0378">Hydrolase</keyword>
<evidence type="ECO:0000259" key="2">
    <source>
        <dbReference type="Pfam" id="PF00144"/>
    </source>
</evidence>
<dbReference type="GO" id="GO:0016787">
    <property type="term" value="F:hydrolase activity"/>
    <property type="evidence" value="ECO:0007669"/>
    <property type="project" value="UniProtKB-KW"/>
</dbReference>
<dbReference type="RefSeq" id="WP_058918997.1">
    <property type="nucleotide sequence ID" value="NZ_JBHSQC010000001.1"/>
</dbReference>
<dbReference type="InterPro" id="IPR001466">
    <property type="entry name" value="Beta-lactam-related"/>
</dbReference>
<organism evidence="3 4">
    <name type="scientific">Carnobacterium antarcticum</name>
    <dbReference type="NCBI Taxonomy" id="2126436"/>
    <lineage>
        <taxon>Bacteria</taxon>
        <taxon>Bacillati</taxon>
        <taxon>Bacillota</taxon>
        <taxon>Bacilli</taxon>
        <taxon>Lactobacillales</taxon>
        <taxon>Carnobacteriaceae</taxon>
        <taxon>Carnobacterium</taxon>
    </lineage>
</organism>
<evidence type="ECO:0000256" key="1">
    <source>
        <dbReference type="ARBA" id="ARBA00022801"/>
    </source>
</evidence>
<evidence type="ECO:0000313" key="3">
    <source>
        <dbReference type="EMBL" id="MFD1800278.1"/>
    </source>
</evidence>
<dbReference type="InterPro" id="IPR050789">
    <property type="entry name" value="Diverse_Enzym_Activities"/>
</dbReference>
<dbReference type="Pfam" id="PF00144">
    <property type="entry name" value="Beta-lactamase"/>
    <property type="match status" value="1"/>
</dbReference>
<feature type="domain" description="Beta-lactamase-related" evidence="2">
    <location>
        <begin position="6"/>
        <end position="316"/>
    </location>
</feature>